<dbReference type="NCBIfam" id="NF006169">
    <property type="entry name" value="PRK08310.1"/>
    <property type="match status" value="1"/>
</dbReference>
<name>A0A8J7RZQ5_9PROT</name>
<feature type="domain" description="Amidase" evidence="1">
    <location>
        <begin position="279"/>
        <end position="381"/>
    </location>
</feature>
<dbReference type="InterPro" id="IPR023631">
    <property type="entry name" value="Amidase_dom"/>
</dbReference>
<dbReference type="InterPro" id="IPR036928">
    <property type="entry name" value="AS_sf"/>
</dbReference>
<evidence type="ECO:0000313" key="3">
    <source>
        <dbReference type="Proteomes" id="UP000672602"/>
    </source>
</evidence>
<dbReference type="InterPro" id="IPR020556">
    <property type="entry name" value="Amidase_CS"/>
</dbReference>
<protein>
    <submittedName>
        <fullName evidence="2">Amidase</fullName>
        <ecNumber evidence="2">3.5.1.4</ecNumber>
    </submittedName>
</protein>
<organism evidence="2 3">
    <name type="scientific">Marivibrio halodurans</name>
    <dbReference type="NCBI Taxonomy" id="2039722"/>
    <lineage>
        <taxon>Bacteria</taxon>
        <taxon>Pseudomonadati</taxon>
        <taxon>Pseudomonadota</taxon>
        <taxon>Alphaproteobacteria</taxon>
        <taxon>Rhodospirillales</taxon>
        <taxon>Rhodospirillaceae</taxon>
        <taxon>Marivibrio</taxon>
    </lineage>
</organism>
<dbReference type="Pfam" id="PF01425">
    <property type="entry name" value="Amidase"/>
    <property type="match status" value="2"/>
</dbReference>
<dbReference type="RefSeq" id="WP_210682159.1">
    <property type="nucleotide sequence ID" value="NZ_JAGMWN010000004.1"/>
</dbReference>
<dbReference type="Proteomes" id="UP000672602">
    <property type="component" value="Unassembled WGS sequence"/>
</dbReference>
<sequence length="399" mass="42625">MRDPLNCFIDPDLAIDGAAEGPLAGTTFAMKDLFNIQGRVSHCGNPDWGRTHPPANRNAPVVDRLLSAGADLRGKTHTDELAYSINGENPHYGTPQNPNAIGRIPGGSSSGSASAVAGGLADFSLGTDTGGSVRVPASFCGLFGIRPTHGRIALEGVMPLAPSFDTIGWFARDPALFHRVGKVLIEDYAPDESRPARLIVPSDIWALCDPGTKAALAHAMRALEGRFGAPEEVLLAPDGLKPWFMPFRIAQGWEIHRAHKDWIAEFNPRFGPGVAERMEWIATLSDADRAEAERVRAQVRARFVELLTGDSLIVIPTAPGPAPEVGRSAEALESFRYRVLQNSGMTPLSGNPQVSLPVGRLEGMPVGLSLIAAHGRDEWLLHLAESLCGEAHSGLAEIA</sequence>
<dbReference type="Gene3D" id="3.90.1300.10">
    <property type="entry name" value="Amidase signature (AS) domain"/>
    <property type="match status" value="1"/>
</dbReference>
<dbReference type="SUPFAM" id="SSF75304">
    <property type="entry name" value="Amidase signature (AS) enzymes"/>
    <property type="match status" value="1"/>
</dbReference>
<dbReference type="AlphaFoldDB" id="A0A8J7RZQ5"/>
<accession>A0A8J7RZQ5</accession>
<dbReference type="PROSITE" id="PS00571">
    <property type="entry name" value="AMIDASES"/>
    <property type="match status" value="1"/>
</dbReference>
<dbReference type="PANTHER" id="PTHR46310:SF7">
    <property type="entry name" value="AMIDASE 1"/>
    <property type="match status" value="1"/>
</dbReference>
<gene>
    <name evidence="2" type="ORF">KAJ83_11235</name>
</gene>
<dbReference type="PANTHER" id="PTHR46310">
    <property type="entry name" value="AMIDASE 1"/>
    <property type="match status" value="1"/>
</dbReference>
<keyword evidence="3" id="KW-1185">Reference proteome</keyword>
<dbReference type="EC" id="3.5.1.4" evidence="2"/>
<feature type="domain" description="Amidase" evidence="1">
    <location>
        <begin position="17"/>
        <end position="173"/>
    </location>
</feature>
<reference evidence="2" key="1">
    <citation type="submission" date="2021-04" db="EMBL/GenBank/DDBJ databases">
        <authorList>
            <person name="Zhang D.-C."/>
        </authorList>
    </citation>
    <scope>NUCLEOTIDE SEQUENCE</scope>
    <source>
        <strain evidence="2">CGMCC 1.15697</strain>
    </source>
</reference>
<dbReference type="EMBL" id="JAGMWN010000004">
    <property type="protein sequence ID" value="MBP5857585.1"/>
    <property type="molecule type" value="Genomic_DNA"/>
</dbReference>
<dbReference type="GO" id="GO:0004040">
    <property type="term" value="F:amidase activity"/>
    <property type="evidence" value="ECO:0007669"/>
    <property type="project" value="UniProtKB-EC"/>
</dbReference>
<keyword evidence="2" id="KW-0378">Hydrolase</keyword>
<proteinExistence type="predicted"/>
<evidence type="ECO:0000259" key="1">
    <source>
        <dbReference type="Pfam" id="PF01425"/>
    </source>
</evidence>
<comment type="caution">
    <text evidence="2">The sequence shown here is derived from an EMBL/GenBank/DDBJ whole genome shotgun (WGS) entry which is preliminary data.</text>
</comment>
<evidence type="ECO:0000313" key="2">
    <source>
        <dbReference type="EMBL" id="MBP5857585.1"/>
    </source>
</evidence>